<evidence type="ECO:0000313" key="11">
    <source>
        <dbReference type="Proteomes" id="UP000000602"/>
    </source>
</evidence>
<dbReference type="GO" id="GO:0008270">
    <property type="term" value="F:zinc ion binding"/>
    <property type="evidence" value="ECO:0007669"/>
    <property type="project" value="TreeGrafter"/>
</dbReference>
<evidence type="ECO:0000256" key="6">
    <source>
        <dbReference type="ARBA" id="ARBA00022833"/>
    </source>
</evidence>
<organism evidence="10 11">
    <name type="scientific">Desulfotalea psychrophila (strain LSv54 / DSM 12343)</name>
    <dbReference type="NCBI Taxonomy" id="177439"/>
    <lineage>
        <taxon>Bacteria</taxon>
        <taxon>Pseudomonadati</taxon>
        <taxon>Thermodesulfobacteriota</taxon>
        <taxon>Desulfobulbia</taxon>
        <taxon>Desulfobulbales</taxon>
        <taxon>Desulfocapsaceae</taxon>
        <taxon>Desulfotalea</taxon>
    </lineage>
</organism>
<evidence type="ECO:0000313" key="10">
    <source>
        <dbReference type="EMBL" id="CAG35312.1"/>
    </source>
</evidence>
<reference evidence="11" key="1">
    <citation type="journal article" date="2004" name="Environ. Microbiol.">
        <title>The genome of Desulfotalea psychrophila, a sulfate-reducing bacterium from permanently cold Arctic sediments.</title>
        <authorList>
            <person name="Rabus R."/>
            <person name="Ruepp A."/>
            <person name="Frickey T."/>
            <person name="Rattei T."/>
            <person name="Fartmann B."/>
            <person name="Stark M."/>
            <person name="Bauer M."/>
            <person name="Zibat A."/>
            <person name="Lombardot T."/>
            <person name="Becker I."/>
            <person name="Amann J."/>
            <person name="Gellner K."/>
            <person name="Teeling H."/>
            <person name="Leuschner W.D."/>
            <person name="Gloeckner F.-O."/>
            <person name="Lupas A.N."/>
            <person name="Amann R."/>
            <person name="Klenk H.-P."/>
        </authorList>
    </citation>
    <scope>NUCLEOTIDE SEQUENCE [LARGE SCALE GENOMIC DNA]</scope>
    <source>
        <strain evidence="11">DSM 12343 / LSv54</strain>
    </source>
</reference>
<dbReference type="InterPro" id="IPR003495">
    <property type="entry name" value="CobW/HypB/UreG_nucleotide-bd"/>
</dbReference>
<evidence type="ECO:0000256" key="4">
    <source>
        <dbReference type="ARBA" id="ARBA00022741"/>
    </source>
</evidence>
<keyword evidence="2" id="KW-0533">Nickel</keyword>
<dbReference type="GO" id="GO:0051604">
    <property type="term" value="P:protein maturation"/>
    <property type="evidence" value="ECO:0007669"/>
    <property type="project" value="InterPro"/>
</dbReference>
<accession>Q6AQR1</accession>
<dbReference type="Pfam" id="PF02492">
    <property type="entry name" value="cobW"/>
    <property type="match status" value="1"/>
</dbReference>
<dbReference type="GO" id="GO:0003924">
    <property type="term" value="F:GTPase activity"/>
    <property type="evidence" value="ECO:0007669"/>
    <property type="project" value="InterPro"/>
</dbReference>
<dbReference type="SUPFAM" id="SSF52540">
    <property type="entry name" value="P-loop containing nucleoside triphosphate hydrolases"/>
    <property type="match status" value="1"/>
</dbReference>
<dbReference type="InterPro" id="IPR004392">
    <property type="entry name" value="Hyd_mat_HypB"/>
</dbReference>
<feature type="region of interest" description="Disordered" evidence="8">
    <location>
        <begin position="1"/>
        <end position="29"/>
    </location>
</feature>
<comment type="similarity">
    <text evidence="1">Belongs to the SIMIBI class G3E GTPase family. HypB/HupM subfamily.</text>
</comment>
<proteinExistence type="inferred from homology"/>
<keyword evidence="11" id="KW-1185">Reference proteome</keyword>
<dbReference type="STRING" id="177439.DP0583"/>
<dbReference type="KEGG" id="dps:DP0583"/>
<dbReference type="Proteomes" id="UP000000602">
    <property type="component" value="Chromosome"/>
</dbReference>
<dbReference type="OrthoDB" id="9802035at2"/>
<keyword evidence="3" id="KW-0479">Metal-binding</keyword>
<protein>
    <submittedName>
        <fullName evidence="10">Probable hydrogenase accessory protein HypB</fullName>
    </submittedName>
</protein>
<name>Q6AQR1_DESPS</name>
<evidence type="ECO:0000256" key="1">
    <source>
        <dbReference type="ARBA" id="ARBA00006211"/>
    </source>
</evidence>
<dbReference type="GO" id="GO:0005525">
    <property type="term" value="F:GTP binding"/>
    <property type="evidence" value="ECO:0007669"/>
    <property type="project" value="UniProtKB-KW"/>
</dbReference>
<evidence type="ECO:0000259" key="9">
    <source>
        <dbReference type="Pfam" id="PF02492"/>
    </source>
</evidence>
<dbReference type="AlphaFoldDB" id="Q6AQR1"/>
<dbReference type="GO" id="GO:0016151">
    <property type="term" value="F:nickel cation binding"/>
    <property type="evidence" value="ECO:0007669"/>
    <property type="project" value="InterPro"/>
</dbReference>
<dbReference type="PANTHER" id="PTHR30134:SF2">
    <property type="entry name" value="HYDROGENASE MATURATION FACTOR HYPB"/>
    <property type="match status" value="1"/>
</dbReference>
<keyword evidence="4" id="KW-0547">Nucleotide-binding</keyword>
<keyword evidence="7" id="KW-0342">GTP-binding</keyword>
<dbReference type="PANTHER" id="PTHR30134">
    <property type="entry name" value="HYDROGENASE PROTEIN ASSEMBLY PROTEIN, NICKEL CHAPERONE"/>
    <property type="match status" value="1"/>
</dbReference>
<dbReference type="CDD" id="cd05390">
    <property type="entry name" value="HypB"/>
    <property type="match status" value="1"/>
</dbReference>
<dbReference type="Gene3D" id="3.40.50.300">
    <property type="entry name" value="P-loop containing nucleotide triphosphate hydrolases"/>
    <property type="match status" value="1"/>
</dbReference>
<dbReference type="NCBIfam" id="TIGR00073">
    <property type="entry name" value="hypB"/>
    <property type="match status" value="1"/>
</dbReference>
<evidence type="ECO:0000256" key="7">
    <source>
        <dbReference type="ARBA" id="ARBA00023134"/>
    </source>
</evidence>
<evidence type="ECO:0000256" key="3">
    <source>
        <dbReference type="ARBA" id="ARBA00022723"/>
    </source>
</evidence>
<keyword evidence="5" id="KW-0378">Hydrolase</keyword>
<evidence type="ECO:0000256" key="2">
    <source>
        <dbReference type="ARBA" id="ARBA00022596"/>
    </source>
</evidence>
<gene>
    <name evidence="10" type="primary">hypB</name>
    <name evidence="10" type="ordered locus">DP0583</name>
</gene>
<keyword evidence="6" id="KW-0862">Zinc</keyword>
<dbReference type="HOGENOM" id="CLU_056148_0_0_7"/>
<evidence type="ECO:0000256" key="8">
    <source>
        <dbReference type="SAM" id="MobiDB-lite"/>
    </source>
</evidence>
<dbReference type="InterPro" id="IPR027417">
    <property type="entry name" value="P-loop_NTPase"/>
</dbReference>
<sequence>MCTTCGCPSPSDTAHSHDHDHDHDHSHTHKTVDVHTSLFAANDALAKMNREHFNEIGAVALNLISSPGSGKTTLLEHTIEALKGEIKIGVIEGDIETERDADRIRAKGVPVVQLTTGGACHLDAAMTHKGFHRLEKEPGYETVDLLFIENVGNLVCPCSFDLGEHERVVLVSVPEGPDKPAKYPKAFTSSDTFVITKTDLLPYFDFPVEEARAEALHLNHHLRTMELCATKQDEGFQQWLDYLRELVAKKRGLK</sequence>
<feature type="compositionally biased region" description="Basic and acidic residues" evidence="8">
    <location>
        <begin position="14"/>
        <end position="29"/>
    </location>
</feature>
<dbReference type="PIRSF" id="PIRSF005624">
    <property type="entry name" value="Ni-bind_GTPase"/>
    <property type="match status" value="1"/>
</dbReference>
<dbReference type="eggNOG" id="COG0378">
    <property type="taxonomic scope" value="Bacteria"/>
</dbReference>
<dbReference type="EMBL" id="CR522870">
    <property type="protein sequence ID" value="CAG35312.1"/>
    <property type="molecule type" value="Genomic_DNA"/>
</dbReference>
<dbReference type="RefSeq" id="WP_011187828.1">
    <property type="nucleotide sequence ID" value="NC_006138.1"/>
</dbReference>
<evidence type="ECO:0000256" key="5">
    <source>
        <dbReference type="ARBA" id="ARBA00022801"/>
    </source>
</evidence>
<feature type="domain" description="CobW/HypB/UreG nucleotide-binding" evidence="9">
    <location>
        <begin position="63"/>
        <end position="221"/>
    </location>
</feature>